<feature type="region of interest" description="Disordered" evidence="2">
    <location>
        <begin position="1"/>
        <end position="27"/>
    </location>
</feature>
<dbReference type="Proteomes" id="UP001178507">
    <property type="component" value="Unassembled WGS sequence"/>
</dbReference>
<keyword evidence="1" id="KW-0175">Coiled coil</keyword>
<evidence type="ECO:0000256" key="2">
    <source>
        <dbReference type="SAM" id="MobiDB-lite"/>
    </source>
</evidence>
<feature type="coiled-coil region" evidence="1">
    <location>
        <begin position="143"/>
        <end position="170"/>
    </location>
</feature>
<dbReference type="AlphaFoldDB" id="A0AA36MHB7"/>
<sequence>MSRLQGNARGVIFAGRLNKADSKTEKPVDRLVGSLKSFVPEDILGNFQDWIEFPEGYEEDGVSTKWPEDSPPASPSQAGLSTPGTKLPPLSPTSPGVQTARRRKAERPGDRLTLARAACARHEQLRELVPYLPPDPPRLSRSARRKLAERRELEAKMAQEQADRQQAEARQGFAKARFRALGFAVLRKLRLQDEDFFERLRNSAVQPMSKPIKKKVKLQSSKDDEDFDPFYHHLRHVRRKEETSPRRAAKREELTQRGNFTSAFLADLAVKPRVDSQPLLAFMEQGDFMSAVEQKNDTGSEQVLLARRLKALRGSEPRGVPEPAPEEPGGSFSRNAKRKFHAGGHAPAKSTGTSKGSQMQRMLELLDPGRRAGHVNADALVPLMFWLGLTKSRAAALETLRMGFGSLQIDDGALMVMGEHVEVQMRLVEGLRQLVRRDSLELLCEYLTGGSFQRLRTWFNSMRADQFGCVDITQVQSLFARMEVTTDRQTLFRLLSYMTENPHPSAAGDAREAAAIENKKFSLNGFGSLLCRCATSWCLHRMMAMLSTGEDDTIHDVANRWIQLQRKIMISLMVNQRFWGRESRQVLSSLQAPQIHAPDLEELRKLSPEQWNVLFQRVRAQGLASVLLDHPEEPNG</sequence>
<feature type="region of interest" description="Disordered" evidence="2">
    <location>
        <begin position="314"/>
        <end position="359"/>
    </location>
</feature>
<accession>A0AA36MHB7</accession>
<protein>
    <submittedName>
        <fullName evidence="3">Uncharacterized protein</fullName>
    </submittedName>
</protein>
<comment type="caution">
    <text evidence="3">The sequence shown here is derived from an EMBL/GenBank/DDBJ whole genome shotgun (WGS) entry which is preliminary data.</text>
</comment>
<evidence type="ECO:0000313" key="4">
    <source>
        <dbReference type="Proteomes" id="UP001178507"/>
    </source>
</evidence>
<proteinExistence type="predicted"/>
<evidence type="ECO:0000313" key="3">
    <source>
        <dbReference type="EMBL" id="CAJ1371446.1"/>
    </source>
</evidence>
<keyword evidence="4" id="KW-1185">Reference proteome</keyword>
<gene>
    <name evidence="3" type="ORF">EVOR1521_LOCUS1749</name>
</gene>
<feature type="compositionally biased region" description="Polar residues" evidence="2">
    <location>
        <begin position="75"/>
        <end position="84"/>
    </location>
</feature>
<evidence type="ECO:0000256" key="1">
    <source>
        <dbReference type="SAM" id="Coils"/>
    </source>
</evidence>
<reference evidence="3" key="1">
    <citation type="submission" date="2023-08" db="EMBL/GenBank/DDBJ databases">
        <authorList>
            <person name="Chen Y."/>
            <person name="Shah S."/>
            <person name="Dougan E. K."/>
            <person name="Thang M."/>
            <person name="Chan C."/>
        </authorList>
    </citation>
    <scope>NUCLEOTIDE SEQUENCE</scope>
</reference>
<feature type="compositionally biased region" description="Basic and acidic residues" evidence="2">
    <location>
        <begin position="18"/>
        <end position="27"/>
    </location>
</feature>
<feature type="compositionally biased region" description="Polar residues" evidence="2">
    <location>
        <begin position="350"/>
        <end position="359"/>
    </location>
</feature>
<feature type="region of interest" description="Disordered" evidence="2">
    <location>
        <begin position="58"/>
        <end position="109"/>
    </location>
</feature>
<dbReference type="EMBL" id="CAUJNA010000078">
    <property type="protein sequence ID" value="CAJ1371446.1"/>
    <property type="molecule type" value="Genomic_DNA"/>
</dbReference>
<organism evidence="3 4">
    <name type="scientific">Effrenium voratum</name>
    <dbReference type="NCBI Taxonomy" id="2562239"/>
    <lineage>
        <taxon>Eukaryota</taxon>
        <taxon>Sar</taxon>
        <taxon>Alveolata</taxon>
        <taxon>Dinophyceae</taxon>
        <taxon>Suessiales</taxon>
        <taxon>Symbiodiniaceae</taxon>
        <taxon>Effrenium</taxon>
    </lineage>
</organism>
<name>A0AA36MHB7_9DINO</name>